<feature type="transmembrane region" description="Helical" evidence="1">
    <location>
        <begin position="108"/>
        <end position="126"/>
    </location>
</feature>
<dbReference type="Pfam" id="PF00226">
    <property type="entry name" value="DnaJ"/>
    <property type="match status" value="1"/>
</dbReference>
<evidence type="ECO:0000313" key="3">
    <source>
        <dbReference type="EMBL" id="KAJ3055573.1"/>
    </source>
</evidence>
<gene>
    <name evidence="3" type="ORF">HK097_010094</name>
</gene>
<evidence type="ECO:0000259" key="2">
    <source>
        <dbReference type="PROSITE" id="PS50076"/>
    </source>
</evidence>
<reference evidence="3" key="1">
    <citation type="submission" date="2020-05" db="EMBL/GenBank/DDBJ databases">
        <title>Phylogenomic resolution of chytrid fungi.</title>
        <authorList>
            <person name="Stajich J.E."/>
            <person name="Amses K."/>
            <person name="Simmons R."/>
            <person name="Seto K."/>
            <person name="Myers J."/>
            <person name="Bonds A."/>
            <person name="Quandt C.A."/>
            <person name="Barry K."/>
            <person name="Liu P."/>
            <person name="Grigoriev I."/>
            <person name="Longcore J.E."/>
            <person name="James T.Y."/>
        </authorList>
    </citation>
    <scope>NUCLEOTIDE SEQUENCE</scope>
    <source>
        <strain evidence="3">JEL0318</strain>
    </source>
</reference>
<evidence type="ECO:0000256" key="1">
    <source>
        <dbReference type="SAM" id="Phobius"/>
    </source>
</evidence>
<dbReference type="SMART" id="SM00271">
    <property type="entry name" value="DnaJ"/>
    <property type="match status" value="1"/>
</dbReference>
<dbReference type="Gene3D" id="1.10.287.110">
    <property type="entry name" value="DnaJ domain"/>
    <property type="match status" value="1"/>
</dbReference>
<dbReference type="InterPro" id="IPR001623">
    <property type="entry name" value="DnaJ_domain"/>
</dbReference>
<dbReference type="EMBL" id="JADGJD010000072">
    <property type="protein sequence ID" value="KAJ3055573.1"/>
    <property type="molecule type" value="Genomic_DNA"/>
</dbReference>
<dbReference type="GO" id="GO:0042407">
    <property type="term" value="P:cristae formation"/>
    <property type="evidence" value="ECO:0007669"/>
    <property type="project" value="TreeGrafter"/>
</dbReference>
<proteinExistence type="predicted"/>
<dbReference type="InterPro" id="IPR036869">
    <property type="entry name" value="J_dom_sf"/>
</dbReference>
<dbReference type="PANTHER" id="PTHR44157">
    <property type="entry name" value="DNAJ HOMOLOG SUBFAMILY C MEMBER 11"/>
    <property type="match status" value="1"/>
</dbReference>
<protein>
    <recommendedName>
        <fullName evidence="2">J domain-containing protein</fullName>
    </recommendedName>
</protein>
<accession>A0AAD5X7I7</accession>
<keyword evidence="1" id="KW-1133">Transmembrane helix</keyword>
<organism evidence="3 4">
    <name type="scientific">Rhizophlyctis rosea</name>
    <dbReference type="NCBI Taxonomy" id="64517"/>
    <lineage>
        <taxon>Eukaryota</taxon>
        <taxon>Fungi</taxon>
        <taxon>Fungi incertae sedis</taxon>
        <taxon>Chytridiomycota</taxon>
        <taxon>Chytridiomycota incertae sedis</taxon>
        <taxon>Chytridiomycetes</taxon>
        <taxon>Rhizophlyctidales</taxon>
        <taxon>Rhizophlyctidaceae</taxon>
        <taxon>Rhizophlyctis</taxon>
    </lineage>
</organism>
<dbReference type="GO" id="GO:0005739">
    <property type="term" value="C:mitochondrion"/>
    <property type="evidence" value="ECO:0007669"/>
    <property type="project" value="GOC"/>
</dbReference>
<dbReference type="SUPFAM" id="SSF46565">
    <property type="entry name" value="Chaperone J-domain"/>
    <property type="match status" value="1"/>
</dbReference>
<evidence type="ECO:0000313" key="4">
    <source>
        <dbReference type="Proteomes" id="UP001212841"/>
    </source>
</evidence>
<feature type="domain" description="J" evidence="2">
    <location>
        <begin position="1"/>
        <end position="66"/>
    </location>
</feature>
<dbReference type="Proteomes" id="UP001212841">
    <property type="component" value="Unassembled WGS sequence"/>
</dbReference>
<dbReference type="CDD" id="cd06257">
    <property type="entry name" value="DnaJ"/>
    <property type="match status" value="1"/>
</dbReference>
<dbReference type="AlphaFoldDB" id="A0AAD5X7I7"/>
<comment type="caution">
    <text evidence="3">The sequence shown here is derived from an EMBL/GenBank/DDBJ whole genome shotgun (WGS) entry which is preliminary data.</text>
</comment>
<dbReference type="PANTHER" id="PTHR44157:SF1">
    <property type="entry name" value="DNAJ HOMOLOG SUBFAMILY C MEMBER 11"/>
    <property type="match status" value="1"/>
</dbReference>
<keyword evidence="1" id="KW-0472">Membrane</keyword>
<keyword evidence="1" id="KW-0812">Transmembrane</keyword>
<dbReference type="PROSITE" id="PS50076">
    <property type="entry name" value="DNAJ_2"/>
    <property type="match status" value="1"/>
</dbReference>
<keyword evidence="4" id="KW-1185">Reference proteome</keyword>
<sequence>MGLGRSFDEKDLKVRYRNLSMMYHPDKLLGASEEEQSLHNARYLKIRHAYDVLKDPVLRAAYGSVMSTYLPLTTHNFNPTPDKFGDSVLSCSHCRTFRDHLFNFSSSYITFYTGSALFLIVLSILGKVEYGRYWRFVGMVGMAALEGKMLMQDSDPTAFLVPWRSTHERIAMLHQLFVVSSIALSQVGPMLYPEKIKSTKQLVEELDQLTNMQLKDSAEAFRSAFEPFADDPRAAGELQRKMEKLAIDLRLHEDAALQTAAAQARARRRP</sequence>
<dbReference type="InterPro" id="IPR052243">
    <property type="entry name" value="Mito_inner_membrane_organizer"/>
</dbReference>
<name>A0AAD5X7I7_9FUNG</name>